<dbReference type="AlphaFoldDB" id="A0A1B9H0J1"/>
<feature type="region of interest" description="Disordered" evidence="1">
    <location>
        <begin position="75"/>
        <end position="106"/>
    </location>
</feature>
<feature type="domain" description="Wbp11/ELF5/Saf1 N-terminal" evidence="2">
    <location>
        <begin position="71"/>
        <end position="143"/>
    </location>
</feature>
<dbReference type="OrthoDB" id="205569at2759"/>
<evidence type="ECO:0000313" key="4">
    <source>
        <dbReference type="Proteomes" id="UP000092666"/>
    </source>
</evidence>
<proteinExistence type="predicted"/>
<dbReference type="Proteomes" id="UP000092666">
    <property type="component" value="Unassembled WGS sequence"/>
</dbReference>
<feature type="compositionally biased region" description="Acidic residues" evidence="1">
    <location>
        <begin position="260"/>
        <end position="275"/>
    </location>
</feature>
<keyword evidence="4" id="KW-1185">Reference proteome</keyword>
<feature type="region of interest" description="Disordered" evidence="1">
    <location>
        <begin position="461"/>
        <end position="491"/>
    </location>
</feature>
<dbReference type="Pfam" id="PF12622">
    <property type="entry name" value="NpwBP"/>
    <property type="match status" value="1"/>
</dbReference>
<dbReference type="Pfam" id="PF09429">
    <property type="entry name" value="Wbp11"/>
    <property type="match status" value="1"/>
</dbReference>
<feature type="compositionally biased region" description="Basic and acidic residues" evidence="1">
    <location>
        <begin position="188"/>
        <end position="199"/>
    </location>
</feature>
<feature type="compositionally biased region" description="Basic and acidic residues" evidence="1">
    <location>
        <begin position="79"/>
        <end position="106"/>
    </location>
</feature>
<feature type="compositionally biased region" description="Polar residues" evidence="1">
    <location>
        <begin position="19"/>
        <end position="28"/>
    </location>
</feature>
<feature type="compositionally biased region" description="Basic and acidic residues" evidence="1">
    <location>
        <begin position="144"/>
        <end position="159"/>
    </location>
</feature>
<dbReference type="InterPro" id="IPR019007">
    <property type="entry name" value="Wbp11/ELF5/Saf1_N"/>
</dbReference>
<name>A0A1B9H0J1_9TREE</name>
<feature type="region of interest" description="Disordered" evidence="1">
    <location>
        <begin position="1"/>
        <end position="47"/>
    </location>
</feature>
<feature type="compositionally biased region" description="Basic and acidic residues" evidence="1">
    <location>
        <begin position="31"/>
        <end position="41"/>
    </location>
</feature>
<evidence type="ECO:0000313" key="3">
    <source>
        <dbReference type="EMBL" id="OCF36808.1"/>
    </source>
</evidence>
<accession>A0A1B9H0J1</accession>
<feature type="region of interest" description="Disordered" evidence="1">
    <location>
        <begin position="144"/>
        <end position="439"/>
    </location>
</feature>
<feature type="compositionally biased region" description="Gly residues" evidence="1">
    <location>
        <begin position="1"/>
        <end position="10"/>
    </location>
</feature>
<reference evidence="4" key="2">
    <citation type="submission" date="2013-12" db="EMBL/GenBank/DDBJ databases">
        <title>Evolution of pathogenesis and genome organization in the Tremellales.</title>
        <authorList>
            <person name="Cuomo C."/>
            <person name="Litvintseva A."/>
            <person name="Heitman J."/>
            <person name="Chen Y."/>
            <person name="Sun S."/>
            <person name="Springer D."/>
            <person name="Dromer F."/>
            <person name="Young S."/>
            <person name="Zeng Q."/>
            <person name="Chapman S."/>
            <person name="Gujja S."/>
            <person name="Saif S."/>
            <person name="Birren B."/>
        </authorList>
    </citation>
    <scope>NUCLEOTIDE SEQUENCE [LARGE SCALE GENOMIC DNA]</scope>
    <source>
        <strain evidence="4">BCC8398</strain>
    </source>
</reference>
<dbReference type="STRING" id="1296120.A0A1B9H0J1"/>
<organism evidence="3 4">
    <name type="scientific">Kwoniella heveanensis BCC8398</name>
    <dbReference type="NCBI Taxonomy" id="1296120"/>
    <lineage>
        <taxon>Eukaryota</taxon>
        <taxon>Fungi</taxon>
        <taxon>Dikarya</taxon>
        <taxon>Basidiomycota</taxon>
        <taxon>Agaricomycotina</taxon>
        <taxon>Tremellomycetes</taxon>
        <taxon>Tremellales</taxon>
        <taxon>Cryptococcaceae</taxon>
        <taxon>Kwoniella</taxon>
    </lineage>
</organism>
<sequence length="548" mass="57572">MGPAGGGGHGDAQLEDQDQGCTKSSKIVATSDRRRAGERKKPPPNIIVAKFGPAGYSTYLIGEDRIATMAKKSSNPADAFRKAQRAKELKKNKEERKKVRETQTLKRDTRELEADIRYLKTQTDAASKARLAELESELAYINKTKEKYVEEHPEARDLVFRNNRNRQNQQEGQSGSSRDAQRAQLYDESGKLRDPKRSVYYDPVYNPFGVPPPGMPYRERTPEAASEDDSEEEDEDDSDDDEIVMPEGPPPAPKSAADGSESDSDNDSDDSDDIPLPEGPPPPKPVSITSAGVGGSIPPPMRLGFGGAPPPPFPPPSGAGYMGPGFRPPPPRPVAVPLHAMQYGGPGGPGGAGPSSFRPPQGMAMPRPPRGVAHPRPPPTIQDPLSDAPTQTFQGHRMAQHALPARPGSEIPGSGPSTGAINKASPAAPTSVSTGAGAGAGEISAAPVLRDLRKEATVFVPRGVKRKKVPGGGVINAAPGAGEIDEDGDERKRVAAAGGGLMGKLSGVLGSASQAQGPTQDVRPSAGKAGGSADDDYQKFLEGLGDLS</sequence>
<evidence type="ECO:0000259" key="2">
    <source>
        <dbReference type="Pfam" id="PF09429"/>
    </source>
</evidence>
<feature type="compositionally biased region" description="Acidic residues" evidence="1">
    <location>
        <begin position="225"/>
        <end position="244"/>
    </location>
</feature>
<evidence type="ECO:0000256" key="1">
    <source>
        <dbReference type="SAM" id="MobiDB-lite"/>
    </source>
</evidence>
<feature type="compositionally biased region" description="Pro residues" evidence="1">
    <location>
        <begin position="308"/>
        <end position="317"/>
    </location>
</feature>
<protein>
    <recommendedName>
        <fullName evidence="2">Wbp11/ELF5/Saf1 N-terminal domain-containing protein</fullName>
    </recommendedName>
</protein>
<dbReference type="EMBL" id="KI669494">
    <property type="protein sequence ID" value="OCF36808.1"/>
    <property type="molecule type" value="Genomic_DNA"/>
</dbReference>
<reference evidence="3 4" key="1">
    <citation type="submission" date="2013-07" db="EMBL/GenBank/DDBJ databases">
        <title>The Genome Sequence of Cryptococcus heveanensis BCC8398.</title>
        <authorList>
            <consortium name="The Broad Institute Genome Sequencing Platform"/>
            <person name="Cuomo C."/>
            <person name="Litvintseva A."/>
            <person name="Chen Y."/>
            <person name="Heitman J."/>
            <person name="Sun S."/>
            <person name="Springer D."/>
            <person name="Dromer F."/>
            <person name="Young S.K."/>
            <person name="Zeng Q."/>
            <person name="Gargeya S."/>
            <person name="Fitzgerald M."/>
            <person name="Abouelleil A."/>
            <person name="Alvarado L."/>
            <person name="Berlin A.M."/>
            <person name="Chapman S.B."/>
            <person name="Dewar J."/>
            <person name="Goldberg J."/>
            <person name="Griggs A."/>
            <person name="Gujja S."/>
            <person name="Hansen M."/>
            <person name="Howarth C."/>
            <person name="Imamovic A."/>
            <person name="Larimer J."/>
            <person name="McCowan C."/>
            <person name="Murphy C."/>
            <person name="Pearson M."/>
            <person name="Priest M."/>
            <person name="Roberts A."/>
            <person name="Saif S."/>
            <person name="Shea T."/>
            <person name="Sykes S."/>
            <person name="Wortman J."/>
            <person name="Nusbaum C."/>
            <person name="Birren B."/>
        </authorList>
    </citation>
    <scope>NUCLEOTIDE SEQUENCE [LARGE SCALE GENOMIC DNA]</scope>
    <source>
        <strain evidence="3 4">BCC8398</strain>
    </source>
</reference>
<gene>
    <name evidence="3" type="ORF">I316_01404</name>
</gene>
<feature type="region of interest" description="Disordered" evidence="1">
    <location>
        <begin position="506"/>
        <end position="536"/>
    </location>
</feature>
<feature type="compositionally biased region" description="Low complexity" evidence="1">
    <location>
        <begin position="161"/>
        <end position="178"/>
    </location>
</feature>
<dbReference type="GO" id="GO:0006396">
    <property type="term" value="P:RNA processing"/>
    <property type="evidence" value="ECO:0007669"/>
    <property type="project" value="InterPro"/>
</dbReference>
<feature type="compositionally biased region" description="Gly residues" evidence="1">
    <location>
        <begin position="344"/>
        <end position="353"/>
    </location>
</feature>